<dbReference type="AlphaFoldDB" id="A0AAV8W8N8"/>
<sequence>MDIGSVLLCIYFKSDIPYSCFAVRIVAVEIRQITPKTSSLTFTTTTRKPLNTVKERLGGGVAYAPHP</sequence>
<organism evidence="1 2">
    <name type="scientific">Exocentrus adspersus</name>
    <dbReference type="NCBI Taxonomy" id="1586481"/>
    <lineage>
        <taxon>Eukaryota</taxon>
        <taxon>Metazoa</taxon>
        <taxon>Ecdysozoa</taxon>
        <taxon>Arthropoda</taxon>
        <taxon>Hexapoda</taxon>
        <taxon>Insecta</taxon>
        <taxon>Pterygota</taxon>
        <taxon>Neoptera</taxon>
        <taxon>Endopterygota</taxon>
        <taxon>Coleoptera</taxon>
        <taxon>Polyphaga</taxon>
        <taxon>Cucujiformia</taxon>
        <taxon>Chrysomeloidea</taxon>
        <taxon>Cerambycidae</taxon>
        <taxon>Lamiinae</taxon>
        <taxon>Acanthocinini</taxon>
        <taxon>Exocentrus</taxon>
    </lineage>
</organism>
<protein>
    <submittedName>
        <fullName evidence="1">Uncharacterized protein</fullName>
    </submittedName>
</protein>
<name>A0AAV8W8N8_9CUCU</name>
<reference evidence="1 2" key="1">
    <citation type="journal article" date="2023" name="Insect Mol. Biol.">
        <title>Genome sequencing provides insights into the evolution of gene families encoding plant cell wall-degrading enzymes in longhorned beetles.</title>
        <authorList>
            <person name="Shin N.R."/>
            <person name="Okamura Y."/>
            <person name="Kirsch R."/>
            <person name="Pauchet Y."/>
        </authorList>
    </citation>
    <scope>NUCLEOTIDE SEQUENCE [LARGE SCALE GENOMIC DNA]</scope>
    <source>
        <strain evidence="1">EAD_L_NR</strain>
    </source>
</reference>
<gene>
    <name evidence="1" type="ORF">NQ315_001441</name>
</gene>
<accession>A0AAV8W8N8</accession>
<evidence type="ECO:0000313" key="1">
    <source>
        <dbReference type="EMBL" id="KAJ8922899.1"/>
    </source>
</evidence>
<dbReference type="EMBL" id="JANEYG010000005">
    <property type="protein sequence ID" value="KAJ8922899.1"/>
    <property type="molecule type" value="Genomic_DNA"/>
</dbReference>
<comment type="caution">
    <text evidence="1">The sequence shown here is derived from an EMBL/GenBank/DDBJ whole genome shotgun (WGS) entry which is preliminary data.</text>
</comment>
<keyword evidence="2" id="KW-1185">Reference proteome</keyword>
<dbReference type="Proteomes" id="UP001159042">
    <property type="component" value="Unassembled WGS sequence"/>
</dbReference>
<proteinExistence type="predicted"/>
<evidence type="ECO:0000313" key="2">
    <source>
        <dbReference type="Proteomes" id="UP001159042"/>
    </source>
</evidence>